<dbReference type="AlphaFoldDB" id="A0A7I9VJC6"/>
<gene>
    <name evidence="3" type="ORF">AMYX_12550</name>
</gene>
<keyword evidence="1" id="KW-1133">Transmembrane helix</keyword>
<accession>A0A7I9VJC6</accession>
<dbReference type="InterPro" id="IPR029150">
    <property type="entry name" value="dCache_3"/>
</dbReference>
<dbReference type="Pfam" id="PF14827">
    <property type="entry name" value="dCache_3"/>
    <property type="match status" value="1"/>
</dbReference>
<dbReference type="RefSeq" id="WP_176064029.1">
    <property type="nucleotide sequence ID" value="NZ_BJTG01000003.1"/>
</dbReference>
<dbReference type="Proteomes" id="UP000503640">
    <property type="component" value="Unassembled WGS sequence"/>
</dbReference>
<name>A0A7I9VJC6_9BACT</name>
<feature type="transmembrane region" description="Helical" evidence="1">
    <location>
        <begin position="313"/>
        <end position="337"/>
    </location>
</feature>
<reference evidence="4" key="1">
    <citation type="journal article" date="2020" name="Appl. Environ. Microbiol.">
        <title>Diazotrophic Anaeromyxobacter Isolates from Soils.</title>
        <authorList>
            <person name="Masuda Y."/>
            <person name="Yamanaka H."/>
            <person name="Xu Z.X."/>
            <person name="Shiratori Y."/>
            <person name="Aono T."/>
            <person name="Amachi S."/>
            <person name="Senoo K."/>
            <person name="Itoh H."/>
        </authorList>
    </citation>
    <scope>NUCLEOTIDE SEQUENCE [LARGE SCALE GENOMIC DNA]</scope>
    <source>
        <strain evidence="4">R267</strain>
    </source>
</reference>
<dbReference type="InterPro" id="IPR029151">
    <property type="entry name" value="Sensor-like_sf"/>
</dbReference>
<keyword evidence="4" id="KW-1185">Reference proteome</keyword>
<comment type="caution">
    <text evidence="3">The sequence shown here is derived from an EMBL/GenBank/DDBJ whole genome shotgun (WGS) entry which is preliminary data.</text>
</comment>
<dbReference type="Gene3D" id="6.10.340.10">
    <property type="match status" value="1"/>
</dbReference>
<organism evidence="3 4">
    <name type="scientific">Anaeromyxobacter diazotrophicus</name>
    <dbReference type="NCBI Taxonomy" id="2590199"/>
    <lineage>
        <taxon>Bacteria</taxon>
        <taxon>Pseudomonadati</taxon>
        <taxon>Myxococcota</taxon>
        <taxon>Myxococcia</taxon>
        <taxon>Myxococcales</taxon>
        <taxon>Cystobacterineae</taxon>
        <taxon>Anaeromyxobacteraceae</taxon>
        <taxon>Anaeromyxobacter</taxon>
    </lineage>
</organism>
<dbReference type="SUPFAM" id="SSF103190">
    <property type="entry name" value="Sensory domain-like"/>
    <property type="match status" value="1"/>
</dbReference>
<evidence type="ECO:0000259" key="2">
    <source>
        <dbReference type="Pfam" id="PF14827"/>
    </source>
</evidence>
<keyword evidence="1" id="KW-0472">Membrane</keyword>
<feature type="domain" description="Double Cache" evidence="2">
    <location>
        <begin position="135"/>
        <end position="303"/>
    </location>
</feature>
<keyword evidence="1" id="KW-0812">Transmembrane</keyword>
<protein>
    <recommendedName>
        <fullName evidence="2">Double Cache domain-containing protein</fullName>
    </recommendedName>
</protein>
<proteinExistence type="predicted"/>
<evidence type="ECO:0000313" key="4">
    <source>
        <dbReference type="Proteomes" id="UP000503640"/>
    </source>
</evidence>
<evidence type="ECO:0000256" key="1">
    <source>
        <dbReference type="SAM" id="Phobius"/>
    </source>
</evidence>
<evidence type="ECO:0000313" key="3">
    <source>
        <dbReference type="EMBL" id="GEJ56514.1"/>
    </source>
</evidence>
<sequence>MIKTIRFKILLLIIGGLSLGAIGLVLYFNRIYDQNAERLTKDSIRSAAVAFSEVERTSTELMSASISALTRDPEVRAGMISRDPARLLTLSQPLYRDWRGRFGITHWNYWEPEQAGDMNAKGLRNVLRVGTPDMHGDFVERVTLARVARERRMVTGLDLGFTGMVLRVLVPVEEGGRPIGYLELGKEIGGFLGQIKKVSGDDYGLLLSKGRMDEKKWATLRATAGQRNNWADMPDLLLADNTSDDNEIFQYNGKIADLPDEGVPLEILSRGGKTLARGVFPIHDVSGAKVGAVFVLRDITAVYDEMRSGQRQAVLGVAALMVLLAVLFVLVFQVLIVKRLQHMIQVATRVVGGEFDLEIVPSADDEIGAFETLFEQFRQLFVELIGQAHKATGTTGRGGK</sequence>
<dbReference type="EMBL" id="BJTG01000003">
    <property type="protein sequence ID" value="GEJ56514.1"/>
    <property type="molecule type" value="Genomic_DNA"/>
</dbReference>
<feature type="transmembrane region" description="Helical" evidence="1">
    <location>
        <begin position="9"/>
        <end position="28"/>
    </location>
</feature>